<feature type="domain" description="LysM" evidence="2">
    <location>
        <begin position="161"/>
        <end position="211"/>
    </location>
</feature>
<evidence type="ECO:0000313" key="3">
    <source>
        <dbReference type="EMBL" id="RXK38864.1"/>
    </source>
</evidence>
<dbReference type="InParanoid" id="A0A4Q1BM25"/>
<dbReference type="PROSITE" id="PS51782">
    <property type="entry name" value="LYSM"/>
    <property type="match status" value="1"/>
</dbReference>
<evidence type="ECO:0000256" key="1">
    <source>
        <dbReference type="SAM" id="MobiDB-lite"/>
    </source>
</evidence>
<dbReference type="AlphaFoldDB" id="A0A4Q1BM25"/>
<dbReference type="OrthoDB" id="2107166at2759"/>
<feature type="compositionally biased region" description="Basic and acidic residues" evidence="1">
    <location>
        <begin position="321"/>
        <end position="346"/>
    </location>
</feature>
<dbReference type="VEuPathDB" id="FungiDB:TREMEDRAFT_58474"/>
<feature type="region of interest" description="Disordered" evidence="1">
    <location>
        <begin position="98"/>
        <end position="147"/>
    </location>
</feature>
<gene>
    <name evidence="3" type="ORF">M231_03813</name>
</gene>
<accession>A0A4Q1BM25</accession>
<name>A0A4Q1BM25_TREME</name>
<evidence type="ECO:0000259" key="2">
    <source>
        <dbReference type="PROSITE" id="PS51782"/>
    </source>
</evidence>
<organism evidence="3 4">
    <name type="scientific">Tremella mesenterica</name>
    <name type="common">Jelly fungus</name>
    <dbReference type="NCBI Taxonomy" id="5217"/>
    <lineage>
        <taxon>Eukaryota</taxon>
        <taxon>Fungi</taxon>
        <taxon>Dikarya</taxon>
        <taxon>Basidiomycota</taxon>
        <taxon>Agaricomycotina</taxon>
        <taxon>Tremellomycetes</taxon>
        <taxon>Tremellales</taxon>
        <taxon>Tremellaceae</taxon>
        <taxon>Tremella</taxon>
    </lineage>
</organism>
<keyword evidence="4" id="KW-1185">Reference proteome</keyword>
<dbReference type="EMBL" id="SDIL01000040">
    <property type="protein sequence ID" value="RXK38864.1"/>
    <property type="molecule type" value="Genomic_DNA"/>
</dbReference>
<dbReference type="InterPro" id="IPR018392">
    <property type="entry name" value="LysM"/>
</dbReference>
<feature type="compositionally biased region" description="Basic and acidic residues" evidence="1">
    <location>
        <begin position="122"/>
        <end position="139"/>
    </location>
</feature>
<dbReference type="Proteomes" id="UP000289152">
    <property type="component" value="Unassembled WGS sequence"/>
</dbReference>
<proteinExistence type="predicted"/>
<feature type="compositionally biased region" description="Polar residues" evidence="1">
    <location>
        <begin position="98"/>
        <end position="118"/>
    </location>
</feature>
<sequence>MSLCQTCSSELSPTSNHYLTPCCSSPICTPCLIRHPRLKSYVPCLRCGPTSTNVSSSISATRLNSRSISPLPLNGTGEVMFEFQDDLPSYDLAVTTSSSKSLSHNQDPGQVGDRNNSGHLGKVQDAKDRQGRIGKVGEEERSDCEDVNGFGKREEKEMVEVIHQLKRDDTVLSIARKYAADPHEILSLNSLPPSTLSTHPHLLRTRKQLIISRRLVPILSKNHSKFRSSAELAEETKRQKDKEMKRFQLITKELDPAVGKAYLSLAEGDEVDALEGWDGQVDVDPWGSQQVRNHSGVLPSDNNEKRIAEFEKMKEGILDTRDNEKNFHRGVGQDREKSSGEVKDEGGVGSDRLTGEEKALGMYLEDNEWEAGTSGLGKIRRGKWTVVSGLV</sequence>
<protein>
    <recommendedName>
        <fullName evidence="2">LysM domain-containing protein</fullName>
    </recommendedName>
</protein>
<feature type="region of interest" description="Disordered" evidence="1">
    <location>
        <begin position="321"/>
        <end position="356"/>
    </location>
</feature>
<evidence type="ECO:0000313" key="4">
    <source>
        <dbReference type="Proteomes" id="UP000289152"/>
    </source>
</evidence>
<dbReference type="InterPro" id="IPR036779">
    <property type="entry name" value="LysM_dom_sf"/>
</dbReference>
<reference evidence="3 4" key="1">
    <citation type="submission" date="2016-06" db="EMBL/GenBank/DDBJ databases">
        <title>Evolution of pathogenesis and genome organization in the Tremellales.</title>
        <authorList>
            <person name="Cuomo C."/>
            <person name="Litvintseva A."/>
            <person name="Heitman J."/>
            <person name="Chen Y."/>
            <person name="Sun S."/>
            <person name="Springer D."/>
            <person name="Dromer F."/>
            <person name="Young S."/>
            <person name="Zeng Q."/>
            <person name="Chapman S."/>
            <person name="Gujja S."/>
            <person name="Saif S."/>
            <person name="Birren B."/>
        </authorList>
    </citation>
    <scope>NUCLEOTIDE SEQUENCE [LARGE SCALE GENOMIC DNA]</scope>
    <source>
        <strain evidence="3 4">ATCC 28783</strain>
    </source>
</reference>
<comment type="caution">
    <text evidence="3">The sequence shown here is derived from an EMBL/GenBank/DDBJ whole genome shotgun (WGS) entry which is preliminary data.</text>
</comment>
<dbReference type="Gene3D" id="3.10.350.10">
    <property type="entry name" value="LysM domain"/>
    <property type="match status" value="1"/>
</dbReference>